<dbReference type="GO" id="GO:0008168">
    <property type="term" value="F:methyltransferase activity"/>
    <property type="evidence" value="ECO:0007669"/>
    <property type="project" value="UniProtKB-KW"/>
</dbReference>
<comment type="similarity">
    <text evidence="4">Belongs to the class I-like SAM-binding methyltransferase superfamily. C5-methyltransferase family.</text>
</comment>
<keyword evidence="1 4" id="KW-0489">Methyltransferase</keyword>
<comment type="caution">
    <text evidence="5">The sequence shown here is derived from an EMBL/GenBank/DDBJ whole genome shotgun (WGS) entry which is preliminary data.</text>
</comment>
<dbReference type="Gene3D" id="3.40.50.150">
    <property type="entry name" value="Vaccinia Virus protein VP39"/>
    <property type="match status" value="1"/>
</dbReference>
<evidence type="ECO:0000256" key="1">
    <source>
        <dbReference type="ARBA" id="ARBA00022603"/>
    </source>
</evidence>
<evidence type="ECO:0000313" key="8">
    <source>
        <dbReference type="Proteomes" id="UP001152797"/>
    </source>
</evidence>
<dbReference type="InterPro" id="IPR050750">
    <property type="entry name" value="C5-MTase"/>
</dbReference>
<dbReference type="InterPro" id="IPR018117">
    <property type="entry name" value="C5_DNA_meth_AS"/>
</dbReference>
<dbReference type="AlphaFoldDB" id="A0A9P1GPQ2"/>
<sequence length="355" mass="39053">MAPKRVQNRQLKQKPAAAVQLLKQPRPNQMQKVENAMKSMMKWILATAAGTIAAVCPEIHPRGRLIVGSACSGISAELMALDWLNVKYVACFGCECEEHLRRLSGDMHGYCQMYDDVRSLNYLSSPTCDLFVAGFPCQPYSAAGSGQGASDKSSGQIMMSLARWLFVHRPKAFVLENVPGLLHRHPSTLLLLISVLQALRNPNGRNMYQVQPAPLGRFLQNKLSAKTAAELGIDRRSLNKTERLNLSAVLQSLKGVDLAKEKWVADISGSKAHKMKGISPTLTKSRAQSKGFWLTWLNRKMTTEEILKLQGIDPDIIPPGVVSERQVRGAAGNSIPIPLLARLLKQVLTAMGHDV</sequence>
<dbReference type="PROSITE" id="PS51679">
    <property type="entry name" value="SAM_MT_C5"/>
    <property type="match status" value="1"/>
</dbReference>
<dbReference type="EMBL" id="CAMXCT030006705">
    <property type="protein sequence ID" value="CAL4805947.1"/>
    <property type="molecule type" value="Genomic_DNA"/>
</dbReference>
<dbReference type="InterPro" id="IPR029063">
    <property type="entry name" value="SAM-dependent_MTases_sf"/>
</dbReference>
<dbReference type="InterPro" id="IPR001525">
    <property type="entry name" value="C5_MeTfrase"/>
</dbReference>
<feature type="active site" evidence="4">
    <location>
        <position position="137"/>
    </location>
</feature>
<proteinExistence type="inferred from homology"/>
<dbReference type="GO" id="GO:0032259">
    <property type="term" value="P:methylation"/>
    <property type="evidence" value="ECO:0007669"/>
    <property type="project" value="UniProtKB-KW"/>
</dbReference>
<dbReference type="EMBL" id="CAMXCT020006705">
    <property type="protein sequence ID" value="CAL1172010.1"/>
    <property type="molecule type" value="Genomic_DNA"/>
</dbReference>
<evidence type="ECO:0000313" key="5">
    <source>
        <dbReference type="EMBL" id="CAI4018635.1"/>
    </source>
</evidence>
<dbReference type="Pfam" id="PF00145">
    <property type="entry name" value="DNA_methylase"/>
    <property type="match status" value="1"/>
</dbReference>
<dbReference type="PANTHER" id="PTHR46098:SF1">
    <property type="entry name" value="TRNA (CYTOSINE(38)-C(5))-METHYLTRANSFERASE"/>
    <property type="match status" value="1"/>
</dbReference>
<dbReference type="PROSITE" id="PS00094">
    <property type="entry name" value="C5_MTASE_1"/>
    <property type="match status" value="1"/>
</dbReference>
<evidence type="ECO:0000256" key="3">
    <source>
        <dbReference type="ARBA" id="ARBA00022691"/>
    </source>
</evidence>
<evidence type="ECO:0000313" key="7">
    <source>
        <dbReference type="EMBL" id="CAL4805947.1"/>
    </source>
</evidence>
<dbReference type="OrthoDB" id="406397at2759"/>
<reference evidence="5" key="1">
    <citation type="submission" date="2022-10" db="EMBL/GenBank/DDBJ databases">
        <authorList>
            <person name="Chen Y."/>
            <person name="Dougan E. K."/>
            <person name="Chan C."/>
            <person name="Rhodes N."/>
            <person name="Thang M."/>
        </authorList>
    </citation>
    <scope>NUCLEOTIDE SEQUENCE</scope>
</reference>
<keyword evidence="3 4" id="KW-0949">S-adenosyl-L-methionine</keyword>
<accession>A0A9P1GPQ2</accession>
<evidence type="ECO:0000256" key="2">
    <source>
        <dbReference type="ARBA" id="ARBA00022679"/>
    </source>
</evidence>
<dbReference type="EMBL" id="CAMXCT010006705">
    <property type="protein sequence ID" value="CAI4018635.1"/>
    <property type="molecule type" value="Genomic_DNA"/>
</dbReference>
<protein>
    <submittedName>
        <fullName evidence="7">Type II methyltransferase M1.ScrFI (M1.ScrFI) (Cytosine-specific methyltransferase ScrFIA) (Modification methylase ScrFIA) (M.ScrFI-A) (M.ScrFIA)</fullName>
    </submittedName>
</protein>
<keyword evidence="8" id="KW-1185">Reference proteome</keyword>
<dbReference type="Proteomes" id="UP001152797">
    <property type="component" value="Unassembled WGS sequence"/>
</dbReference>
<gene>
    <name evidence="5" type="ORF">C1SCF055_LOCUS43187</name>
</gene>
<name>A0A9P1GPQ2_9DINO</name>
<dbReference type="PANTHER" id="PTHR46098">
    <property type="entry name" value="TRNA (CYTOSINE(38)-C(5))-METHYLTRANSFERASE"/>
    <property type="match status" value="1"/>
</dbReference>
<evidence type="ECO:0000256" key="4">
    <source>
        <dbReference type="PROSITE-ProRule" id="PRU01016"/>
    </source>
</evidence>
<keyword evidence="2 4" id="KW-0808">Transferase</keyword>
<dbReference type="SUPFAM" id="SSF53335">
    <property type="entry name" value="S-adenosyl-L-methionine-dependent methyltransferases"/>
    <property type="match status" value="1"/>
</dbReference>
<organism evidence="5">
    <name type="scientific">Cladocopium goreaui</name>
    <dbReference type="NCBI Taxonomy" id="2562237"/>
    <lineage>
        <taxon>Eukaryota</taxon>
        <taxon>Sar</taxon>
        <taxon>Alveolata</taxon>
        <taxon>Dinophyceae</taxon>
        <taxon>Suessiales</taxon>
        <taxon>Symbiodiniaceae</taxon>
        <taxon>Cladocopium</taxon>
    </lineage>
</organism>
<reference evidence="6" key="2">
    <citation type="submission" date="2024-04" db="EMBL/GenBank/DDBJ databases">
        <authorList>
            <person name="Chen Y."/>
            <person name="Shah S."/>
            <person name="Dougan E. K."/>
            <person name="Thang M."/>
            <person name="Chan C."/>
        </authorList>
    </citation>
    <scope>NUCLEOTIDE SEQUENCE [LARGE SCALE GENOMIC DNA]</scope>
</reference>
<evidence type="ECO:0000313" key="6">
    <source>
        <dbReference type="EMBL" id="CAL1172010.1"/>
    </source>
</evidence>